<protein>
    <submittedName>
        <fullName evidence="2">Uncharacterized protein</fullName>
    </submittedName>
</protein>
<dbReference type="Proteomes" id="UP000185678">
    <property type="component" value="Unassembled WGS sequence"/>
</dbReference>
<name>A0A1N7IXW0_9PROT</name>
<gene>
    <name evidence="2" type="ORF">SAMN05421779_101731</name>
</gene>
<dbReference type="AlphaFoldDB" id="A0A1N7IXW0"/>
<evidence type="ECO:0000313" key="3">
    <source>
        <dbReference type="Proteomes" id="UP000185678"/>
    </source>
</evidence>
<dbReference type="OrthoDB" id="7361947at2"/>
<reference evidence="2 3" key="1">
    <citation type="submission" date="2017-01" db="EMBL/GenBank/DDBJ databases">
        <authorList>
            <person name="Mah S.A."/>
            <person name="Swanson W.J."/>
            <person name="Moy G.W."/>
            <person name="Vacquier V.D."/>
        </authorList>
    </citation>
    <scope>NUCLEOTIDE SEQUENCE [LARGE SCALE GENOMIC DNA]</scope>
    <source>
        <strain evidence="2 3">DSM 11589</strain>
    </source>
</reference>
<organism evidence="2 3">
    <name type="scientific">Insolitispirillum peregrinum</name>
    <dbReference type="NCBI Taxonomy" id="80876"/>
    <lineage>
        <taxon>Bacteria</taxon>
        <taxon>Pseudomonadati</taxon>
        <taxon>Pseudomonadota</taxon>
        <taxon>Alphaproteobacteria</taxon>
        <taxon>Rhodospirillales</taxon>
        <taxon>Novispirillaceae</taxon>
        <taxon>Insolitispirillum</taxon>
    </lineage>
</organism>
<evidence type="ECO:0000313" key="2">
    <source>
        <dbReference type="EMBL" id="SIS41884.1"/>
    </source>
</evidence>
<sequence length="80" mass="8451">MTRIEQALQRLGKAVSRLEAVGQDRISASAEDAADAAAIAHLSAELAAMRSNYESLQLTSQQASGRIDAAIGRLRAVLES</sequence>
<keyword evidence="3" id="KW-1185">Reference proteome</keyword>
<dbReference type="EMBL" id="FTOA01000001">
    <property type="protein sequence ID" value="SIS41884.1"/>
    <property type="molecule type" value="Genomic_DNA"/>
</dbReference>
<feature type="coiled-coil region" evidence="1">
    <location>
        <begin position="1"/>
        <end position="59"/>
    </location>
</feature>
<dbReference type="RefSeq" id="WP_076398783.1">
    <property type="nucleotide sequence ID" value="NZ_FTOA01000001.1"/>
</dbReference>
<keyword evidence="1" id="KW-0175">Coiled coil</keyword>
<dbReference type="STRING" id="80876.SAMN05421779_101731"/>
<evidence type="ECO:0000256" key="1">
    <source>
        <dbReference type="SAM" id="Coils"/>
    </source>
</evidence>
<accession>A0A1N7IXW0</accession>
<proteinExistence type="predicted"/>